<comment type="caution">
    <text evidence="2">The sequence shown here is derived from an EMBL/GenBank/DDBJ whole genome shotgun (WGS) entry which is preliminary data.</text>
</comment>
<keyword evidence="3" id="KW-1185">Reference proteome</keyword>
<sequence>MPKIAHRLAGGGAMLLVAMFLTATLTSELLIGQTAVPGVKRAILFGIALLIPLLIITGTSGLSLARRMKGPAIRAKLIRMRLIAANGVLILLPAAIYLDHKAEAQQFDLAFVTVQFLEIAAGLIQLTLLTANMRAGLRLAAKRGQSADFAR</sequence>
<reference evidence="2 3" key="1">
    <citation type="submission" date="2019-06" db="EMBL/GenBank/DDBJ databases">
        <authorList>
            <person name="Li M."/>
        </authorList>
    </citation>
    <scope>NUCLEOTIDE SEQUENCE [LARGE SCALE GENOMIC DNA]</scope>
    <source>
        <strain evidence="2 3">BGMRC2036</strain>
    </source>
</reference>
<evidence type="ECO:0008006" key="4">
    <source>
        <dbReference type="Google" id="ProtNLM"/>
    </source>
</evidence>
<feature type="transmembrane region" description="Helical" evidence="1">
    <location>
        <begin position="109"/>
        <end position="129"/>
    </location>
</feature>
<feature type="transmembrane region" description="Helical" evidence="1">
    <location>
        <begin position="42"/>
        <end position="65"/>
    </location>
</feature>
<evidence type="ECO:0000313" key="2">
    <source>
        <dbReference type="EMBL" id="TPW31778.1"/>
    </source>
</evidence>
<dbReference type="Proteomes" id="UP000318801">
    <property type="component" value="Unassembled WGS sequence"/>
</dbReference>
<keyword evidence="1" id="KW-0812">Transmembrane</keyword>
<gene>
    <name evidence="2" type="ORF">FJU08_08540</name>
</gene>
<accession>A0A506UDV3</accession>
<keyword evidence="1" id="KW-0472">Membrane</keyword>
<name>A0A506UDV3_9HYPH</name>
<dbReference type="AlphaFoldDB" id="A0A506UDV3"/>
<proteinExistence type="predicted"/>
<organism evidence="2 3">
    <name type="scientific">Martelella alba</name>
    <dbReference type="NCBI Taxonomy" id="2590451"/>
    <lineage>
        <taxon>Bacteria</taxon>
        <taxon>Pseudomonadati</taxon>
        <taxon>Pseudomonadota</taxon>
        <taxon>Alphaproteobacteria</taxon>
        <taxon>Hyphomicrobiales</taxon>
        <taxon>Aurantimonadaceae</taxon>
        <taxon>Martelella</taxon>
    </lineage>
</organism>
<protein>
    <recommendedName>
        <fullName evidence="4">Transmembrane protein</fullName>
    </recommendedName>
</protein>
<dbReference type="EMBL" id="VHLG01000003">
    <property type="protein sequence ID" value="TPW31778.1"/>
    <property type="molecule type" value="Genomic_DNA"/>
</dbReference>
<dbReference type="OrthoDB" id="5195601at2"/>
<feature type="transmembrane region" description="Helical" evidence="1">
    <location>
        <begin position="77"/>
        <end position="97"/>
    </location>
</feature>
<evidence type="ECO:0000256" key="1">
    <source>
        <dbReference type="SAM" id="Phobius"/>
    </source>
</evidence>
<keyword evidence="1" id="KW-1133">Transmembrane helix</keyword>
<dbReference type="RefSeq" id="WP_141148549.1">
    <property type="nucleotide sequence ID" value="NZ_VHLG01000003.1"/>
</dbReference>
<evidence type="ECO:0000313" key="3">
    <source>
        <dbReference type="Proteomes" id="UP000318801"/>
    </source>
</evidence>